<dbReference type="Pfam" id="PF21068">
    <property type="entry name" value="ATPgraspMvdD"/>
    <property type="match status" value="1"/>
</dbReference>
<dbReference type="GO" id="GO:0005737">
    <property type="term" value="C:cytoplasm"/>
    <property type="evidence" value="ECO:0007669"/>
    <property type="project" value="TreeGrafter"/>
</dbReference>
<dbReference type="AlphaFoldDB" id="A0A081XZW4"/>
<dbReference type="SUPFAM" id="SSF56059">
    <property type="entry name" value="Glutathione synthetase ATP-binding domain-like"/>
    <property type="match status" value="1"/>
</dbReference>
<organism evidence="2 3">
    <name type="scientific">Streptomyces toyocaensis</name>
    <dbReference type="NCBI Taxonomy" id="55952"/>
    <lineage>
        <taxon>Bacteria</taxon>
        <taxon>Bacillati</taxon>
        <taxon>Actinomycetota</taxon>
        <taxon>Actinomycetes</taxon>
        <taxon>Kitasatosporales</taxon>
        <taxon>Streptomycetaceae</taxon>
        <taxon>Streptomyces</taxon>
    </lineage>
</organism>
<dbReference type="Gene3D" id="3.30.470.20">
    <property type="entry name" value="ATP-grasp fold, B domain"/>
    <property type="match status" value="1"/>
</dbReference>
<dbReference type="PANTHER" id="PTHR21621:SF0">
    <property type="entry name" value="BETA-CITRYLGLUTAMATE SYNTHASE B-RELATED"/>
    <property type="match status" value="1"/>
</dbReference>
<proteinExistence type="predicted"/>
<dbReference type="NCBIfam" id="TIGR04187">
    <property type="entry name" value="GRASP_SAV_5884"/>
    <property type="match status" value="1"/>
</dbReference>
<dbReference type="GO" id="GO:0018169">
    <property type="term" value="F:ribosomal S6-glutamic acid ligase activity"/>
    <property type="evidence" value="ECO:0007669"/>
    <property type="project" value="TreeGrafter"/>
</dbReference>
<feature type="domain" description="MvdD-like pre-ATP grasp" evidence="1">
    <location>
        <begin position="9"/>
        <end position="125"/>
    </location>
</feature>
<sequence length="348" mass="38505">MTTLPSGPVLVLTSLHDVTADVVLRVLAERQVPVVRLDPGTDLHTGAALTATYRSGDLRGTLRTPTRELDLTEVRSVWTRRPSPYQGPPELSGQERRFAASQSLWGVGGILASLPGAHYVNHPWNNRAAEYKPAQLVTAQRSGLSVPSTLITNDHEQAREFAAQHAGSVVYKPLWNTPYAIDGRAQQVWVRDVRPHEITPAVAVCPHLFQAKVEKAFDVRLTAVGSRVFAVRIDSPDLDWRRRQSLMECTPLAVPARIARSVSAYLTTFRLVFGAFDFAVTPAGDWYFLECNPNGQWAWQPDPVTDSIGHAIADELQRALEHEPARPPGPVVNVDRVSDLPGMLRAWR</sequence>
<dbReference type="eggNOG" id="COG0189">
    <property type="taxonomic scope" value="Bacteria"/>
</dbReference>
<protein>
    <recommendedName>
        <fullName evidence="1">MvdD-like pre-ATP grasp domain-containing protein</fullName>
    </recommendedName>
</protein>
<dbReference type="RefSeq" id="WP_078903079.1">
    <property type="nucleotide sequence ID" value="NZ_JBFADL010000048.1"/>
</dbReference>
<dbReference type="EMBL" id="JFCB01000001">
    <property type="protein sequence ID" value="KES09087.1"/>
    <property type="molecule type" value="Genomic_DNA"/>
</dbReference>
<dbReference type="STRING" id="55952.BU52_03285"/>
<dbReference type="InterPro" id="IPR048936">
    <property type="entry name" value="MvdD-like_ATPgrasp"/>
</dbReference>
<evidence type="ECO:0000313" key="3">
    <source>
        <dbReference type="Proteomes" id="UP000028341"/>
    </source>
</evidence>
<keyword evidence="3" id="KW-1185">Reference proteome</keyword>
<dbReference type="PANTHER" id="PTHR21621">
    <property type="entry name" value="RIBOSOMAL PROTEIN S6 MODIFICATION PROTEIN"/>
    <property type="match status" value="1"/>
</dbReference>
<dbReference type="GO" id="GO:0009432">
    <property type="term" value="P:SOS response"/>
    <property type="evidence" value="ECO:0007669"/>
    <property type="project" value="TreeGrafter"/>
</dbReference>
<evidence type="ECO:0000313" key="2">
    <source>
        <dbReference type="EMBL" id="KES09087.1"/>
    </source>
</evidence>
<evidence type="ECO:0000259" key="1">
    <source>
        <dbReference type="Pfam" id="PF21068"/>
    </source>
</evidence>
<name>A0A081XZW4_STRTO</name>
<gene>
    <name evidence="2" type="ORF">BU52_03285</name>
</gene>
<dbReference type="Proteomes" id="UP000028341">
    <property type="component" value="Unassembled WGS sequence"/>
</dbReference>
<dbReference type="OrthoDB" id="9794735at2"/>
<comment type="caution">
    <text evidence="2">The sequence shown here is derived from an EMBL/GenBank/DDBJ whole genome shotgun (WGS) entry which is preliminary data.</text>
</comment>
<accession>A0A081XZW4</accession>
<dbReference type="InterPro" id="IPR026449">
    <property type="entry name" value="GRASP_SAV_5884"/>
</dbReference>
<reference evidence="2 3" key="1">
    <citation type="submission" date="2014-02" db="EMBL/GenBank/DDBJ databases">
        <title>The genome announcement of Streptomyces toyocaensis NRRL15009.</title>
        <authorList>
            <person name="Hong H.-J."/>
            <person name="Kwun M.J."/>
        </authorList>
    </citation>
    <scope>NUCLEOTIDE SEQUENCE [LARGE SCALE GENOMIC DNA]</scope>
    <source>
        <strain evidence="2 3">NRRL 15009</strain>
    </source>
</reference>